<feature type="chain" id="PRO_5003980960" description="Secreted peptide" evidence="1">
    <location>
        <begin position="27"/>
        <end position="79"/>
    </location>
</feature>
<evidence type="ECO:0000256" key="1">
    <source>
        <dbReference type="SAM" id="SignalP"/>
    </source>
</evidence>
<proteinExistence type="evidence at transcript level"/>
<protein>
    <recommendedName>
        <fullName evidence="3">Secreted peptide</fullName>
    </recommendedName>
</protein>
<evidence type="ECO:0008006" key="3">
    <source>
        <dbReference type="Google" id="ProtNLM"/>
    </source>
</evidence>
<dbReference type="AlphaFoldDB" id="L7LU63"/>
<name>L7LU63_RHIPC</name>
<organism evidence="2">
    <name type="scientific">Rhipicephalus pulchellus</name>
    <name type="common">Yellow backed tick</name>
    <name type="synonym">Dermacentor pulchellus</name>
    <dbReference type="NCBI Taxonomy" id="72859"/>
    <lineage>
        <taxon>Eukaryota</taxon>
        <taxon>Metazoa</taxon>
        <taxon>Ecdysozoa</taxon>
        <taxon>Arthropoda</taxon>
        <taxon>Chelicerata</taxon>
        <taxon>Arachnida</taxon>
        <taxon>Acari</taxon>
        <taxon>Parasitiformes</taxon>
        <taxon>Ixodida</taxon>
        <taxon>Ixodoidea</taxon>
        <taxon>Ixodidae</taxon>
        <taxon>Rhipicephalinae</taxon>
        <taxon>Rhipicephalus</taxon>
        <taxon>Rhipicephalus</taxon>
    </lineage>
</organism>
<keyword evidence="1" id="KW-0732">Signal</keyword>
<sequence>MMSPVSVIAILLISTAVIFITESTVGHPGTHYPQCDGRVCIRYSENGGSDCPSPCNCNVTKLEGHYPKNGKCTNPLPRQ</sequence>
<evidence type="ECO:0000313" key="2">
    <source>
        <dbReference type="EMBL" id="JAA55586.1"/>
    </source>
</evidence>
<accession>L7LU63</accession>
<reference evidence="2" key="2">
    <citation type="journal article" date="2015" name="J. Proteomics">
        <title>Sexual differences in the sialomes of the zebra tick, Rhipicephalus pulchellus.</title>
        <authorList>
            <person name="Tan A.W."/>
            <person name="Francischetti I.M."/>
            <person name="Slovak M."/>
            <person name="Kini R.M."/>
            <person name="Ribeiro J.M."/>
        </authorList>
    </citation>
    <scope>NUCLEOTIDE SEQUENCE</scope>
    <source>
        <tissue evidence="2">Salivary gland</tissue>
    </source>
</reference>
<dbReference type="EMBL" id="GACK01009448">
    <property type="protein sequence ID" value="JAA55586.1"/>
    <property type="molecule type" value="mRNA"/>
</dbReference>
<reference evidence="2" key="1">
    <citation type="submission" date="2012-11" db="EMBL/GenBank/DDBJ databases">
        <authorList>
            <person name="Lucero-Rivera Y.E."/>
            <person name="Tovar-Ramirez D."/>
        </authorList>
    </citation>
    <scope>NUCLEOTIDE SEQUENCE</scope>
    <source>
        <tissue evidence="2">Salivary gland</tissue>
    </source>
</reference>
<feature type="signal peptide" evidence="1">
    <location>
        <begin position="1"/>
        <end position="26"/>
    </location>
</feature>